<dbReference type="GO" id="GO:0004497">
    <property type="term" value="F:monooxygenase activity"/>
    <property type="evidence" value="ECO:0007669"/>
    <property type="project" value="UniProtKB-KW"/>
</dbReference>
<comment type="similarity">
    <text evidence="11">Belongs to the cytochrome P450 family.</text>
</comment>
<dbReference type="Proteomes" id="UP000257109">
    <property type="component" value="Unassembled WGS sequence"/>
</dbReference>
<dbReference type="STRING" id="157652.A0A371H9K4"/>
<dbReference type="GO" id="GO:0005506">
    <property type="term" value="F:iron ion binding"/>
    <property type="evidence" value="ECO:0007669"/>
    <property type="project" value="InterPro"/>
</dbReference>
<dbReference type="AlphaFoldDB" id="A0A371H9K4"/>
<comment type="subcellular location">
    <subcellularLocation>
        <location evidence="1">Membrane</location>
        <topology evidence="1">Single-pass membrane protein</topology>
    </subcellularLocation>
</comment>
<keyword evidence="13" id="KW-1185">Reference proteome</keyword>
<keyword evidence="5" id="KW-1133">Transmembrane helix</keyword>
<comment type="cofactor">
    <cofactor evidence="10">
        <name>heme</name>
        <dbReference type="ChEBI" id="CHEBI:30413"/>
    </cofactor>
</comment>
<evidence type="ECO:0000256" key="11">
    <source>
        <dbReference type="RuleBase" id="RU000461"/>
    </source>
</evidence>
<dbReference type="PRINTS" id="PR00385">
    <property type="entry name" value="P450"/>
</dbReference>
<evidence type="ECO:0000256" key="7">
    <source>
        <dbReference type="ARBA" id="ARBA00023004"/>
    </source>
</evidence>
<dbReference type="Pfam" id="PF00067">
    <property type="entry name" value="p450"/>
    <property type="match status" value="1"/>
</dbReference>
<keyword evidence="3" id="KW-0812">Transmembrane</keyword>
<feature type="non-terminal residue" evidence="12">
    <location>
        <position position="1"/>
    </location>
</feature>
<dbReference type="GO" id="GO:0020037">
    <property type="term" value="F:heme binding"/>
    <property type="evidence" value="ECO:0007669"/>
    <property type="project" value="InterPro"/>
</dbReference>
<evidence type="ECO:0000256" key="10">
    <source>
        <dbReference type="PIRSR" id="PIRSR602401-1"/>
    </source>
</evidence>
<dbReference type="PROSITE" id="PS00086">
    <property type="entry name" value="CYTOCHROME_P450"/>
    <property type="match status" value="1"/>
</dbReference>
<evidence type="ECO:0000256" key="1">
    <source>
        <dbReference type="ARBA" id="ARBA00004167"/>
    </source>
</evidence>
<evidence type="ECO:0000313" key="12">
    <source>
        <dbReference type="EMBL" id="RDX99478.1"/>
    </source>
</evidence>
<keyword evidence="7 10" id="KW-0408">Iron</keyword>
<dbReference type="GO" id="GO:0016705">
    <property type="term" value="F:oxidoreductase activity, acting on paired donors, with incorporation or reduction of molecular oxygen"/>
    <property type="evidence" value="ECO:0007669"/>
    <property type="project" value="InterPro"/>
</dbReference>
<evidence type="ECO:0000256" key="2">
    <source>
        <dbReference type="ARBA" id="ARBA00022617"/>
    </source>
</evidence>
<dbReference type="PANTHER" id="PTHR47947">
    <property type="entry name" value="CYTOCHROME P450 82C3-RELATED"/>
    <property type="match status" value="1"/>
</dbReference>
<accession>A0A371H9K4</accession>
<sequence>MDRGYLLIDIQGLIDFKVVRHNIHHNDMDTIHVDEESTRFEACTKLIYLQAIVKETLRLYPAGPLLVPHEASEDCNIQGYYVPKGTRVFANVWKLHRDPSLWSEREKFSPERFINENGELDEGHHFEYLPFGSGRRACPGFTFATQVSLTTLARLLQGFDLDVPMDAPVDLKKGLGVMSPCPR</sequence>
<evidence type="ECO:0000256" key="3">
    <source>
        <dbReference type="ARBA" id="ARBA00022692"/>
    </source>
</evidence>
<proteinExistence type="inferred from homology"/>
<keyword evidence="2 10" id="KW-0349">Heme</keyword>
<organism evidence="12 13">
    <name type="scientific">Mucuna pruriens</name>
    <name type="common">Velvet bean</name>
    <name type="synonym">Dolichos pruriens</name>
    <dbReference type="NCBI Taxonomy" id="157652"/>
    <lineage>
        <taxon>Eukaryota</taxon>
        <taxon>Viridiplantae</taxon>
        <taxon>Streptophyta</taxon>
        <taxon>Embryophyta</taxon>
        <taxon>Tracheophyta</taxon>
        <taxon>Spermatophyta</taxon>
        <taxon>Magnoliopsida</taxon>
        <taxon>eudicotyledons</taxon>
        <taxon>Gunneridae</taxon>
        <taxon>Pentapetalae</taxon>
        <taxon>rosids</taxon>
        <taxon>fabids</taxon>
        <taxon>Fabales</taxon>
        <taxon>Fabaceae</taxon>
        <taxon>Papilionoideae</taxon>
        <taxon>50 kb inversion clade</taxon>
        <taxon>NPAAA clade</taxon>
        <taxon>indigoferoid/millettioid clade</taxon>
        <taxon>Phaseoleae</taxon>
        <taxon>Mucuna</taxon>
    </lineage>
</organism>
<keyword evidence="6 11" id="KW-0560">Oxidoreductase</keyword>
<dbReference type="InterPro" id="IPR017972">
    <property type="entry name" value="Cyt_P450_CS"/>
</dbReference>
<keyword evidence="9" id="KW-0472">Membrane</keyword>
<dbReference type="InterPro" id="IPR001128">
    <property type="entry name" value="Cyt_P450"/>
</dbReference>
<protein>
    <submittedName>
        <fullName evidence="12">Cytochrome P450 82C4</fullName>
    </submittedName>
</protein>
<evidence type="ECO:0000256" key="8">
    <source>
        <dbReference type="ARBA" id="ARBA00023033"/>
    </source>
</evidence>
<keyword evidence="4 10" id="KW-0479">Metal-binding</keyword>
<dbReference type="PRINTS" id="PR00463">
    <property type="entry name" value="EP450I"/>
</dbReference>
<gene>
    <name evidence="12" type="primary">CYP82C4</name>
    <name evidence="12" type="ORF">CR513_17461</name>
</gene>
<dbReference type="Gene3D" id="1.10.630.10">
    <property type="entry name" value="Cytochrome P450"/>
    <property type="match status" value="1"/>
</dbReference>
<name>A0A371H9K4_MUCPR</name>
<evidence type="ECO:0000256" key="9">
    <source>
        <dbReference type="ARBA" id="ARBA00023136"/>
    </source>
</evidence>
<reference evidence="12" key="1">
    <citation type="submission" date="2018-05" db="EMBL/GenBank/DDBJ databases">
        <title>Draft genome of Mucuna pruriens seed.</title>
        <authorList>
            <person name="Nnadi N.E."/>
            <person name="Vos R."/>
            <person name="Hasami M.H."/>
            <person name="Devisetty U.K."/>
            <person name="Aguiy J.C."/>
        </authorList>
    </citation>
    <scope>NUCLEOTIDE SEQUENCE [LARGE SCALE GENOMIC DNA]</scope>
    <source>
        <strain evidence="12">JCA_2017</strain>
    </source>
</reference>
<dbReference type="GO" id="GO:0016020">
    <property type="term" value="C:membrane"/>
    <property type="evidence" value="ECO:0007669"/>
    <property type="project" value="UniProtKB-SubCell"/>
</dbReference>
<evidence type="ECO:0000313" key="13">
    <source>
        <dbReference type="Proteomes" id="UP000257109"/>
    </source>
</evidence>
<dbReference type="InterPro" id="IPR002401">
    <property type="entry name" value="Cyt_P450_E_grp-I"/>
</dbReference>
<dbReference type="OrthoDB" id="2789670at2759"/>
<keyword evidence="8 11" id="KW-0503">Monooxygenase</keyword>
<feature type="binding site" description="axial binding residue" evidence="10">
    <location>
        <position position="138"/>
    </location>
    <ligand>
        <name>heme</name>
        <dbReference type="ChEBI" id="CHEBI:30413"/>
    </ligand>
    <ligandPart>
        <name>Fe</name>
        <dbReference type="ChEBI" id="CHEBI:18248"/>
    </ligandPart>
</feature>
<dbReference type="EMBL" id="QJKJ01003222">
    <property type="protein sequence ID" value="RDX99478.1"/>
    <property type="molecule type" value="Genomic_DNA"/>
</dbReference>
<dbReference type="InterPro" id="IPR050651">
    <property type="entry name" value="Plant_Cytochrome_P450_Monoox"/>
</dbReference>
<dbReference type="SUPFAM" id="SSF48264">
    <property type="entry name" value="Cytochrome P450"/>
    <property type="match status" value="1"/>
</dbReference>
<comment type="caution">
    <text evidence="12">The sequence shown here is derived from an EMBL/GenBank/DDBJ whole genome shotgun (WGS) entry which is preliminary data.</text>
</comment>
<evidence type="ECO:0000256" key="4">
    <source>
        <dbReference type="ARBA" id="ARBA00022723"/>
    </source>
</evidence>
<evidence type="ECO:0000256" key="6">
    <source>
        <dbReference type="ARBA" id="ARBA00023002"/>
    </source>
</evidence>
<evidence type="ECO:0000256" key="5">
    <source>
        <dbReference type="ARBA" id="ARBA00022989"/>
    </source>
</evidence>
<dbReference type="PANTHER" id="PTHR47947:SF1">
    <property type="entry name" value="CYTOCHROME P450 82E3"/>
    <property type="match status" value="1"/>
</dbReference>
<dbReference type="InterPro" id="IPR036396">
    <property type="entry name" value="Cyt_P450_sf"/>
</dbReference>